<dbReference type="Pfam" id="PF18263">
    <property type="entry name" value="WHD_MCM6"/>
    <property type="match status" value="2"/>
</dbReference>
<keyword evidence="4" id="KW-0547">Nucleotide-binding</keyword>
<dbReference type="Proteomes" id="UP000428333">
    <property type="component" value="Linkage Group LG05"/>
</dbReference>
<keyword evidence="5" id="KW-0539">Nucleus</keyword>
<dbReference type="GO" id="GO:0004386">
    <property type="term" value="F:helicase activity"/>
    <property type="evidence" value="ECO:0007669"/>
    <property type="project" value="UniProtKB-KW"/>
</dbReference>
<dbReference type="GO" id="GO:0005634">
    <property type="term" value="C:nucleus"/>
    <property type="evidence" value="ECO:0007669"/>
    <property type="project" value="UniProtKB-SubCell"/>
</dbReference>
<organism evidence="8 9">
    <name type="scientific">Rhododendron williamsianum</name>
    <dbReference type="NCBI Taxonomy" id="262921"/>
    <lineage>
        <taxon>Eukaryota</taxon>
        <taxon>Viridiplantae</taxon>
        <taxon>Streptophyta</taxon>
        <taxon>Embryophyta</taxon>
        <taxon>Tracheophyta</taxon>
        <taxon>Spermatophyta</taxon>
        <taxon>Magnoliopsida</taxon>
        <taxon>eudicotyledons</taxon>
        <taxon>Gunneridae</taxon>
        <taxon>Pentapetalae</taxon>
        <taxon>asterids</taxon>
        <taxon>Ericales</taxon>
        <taxon>Ericaceae</taxon>
        <taxon>Ericoideae</taxon>
        <taxon>Rhodoreae</taxon>
        <taxon>Rhododendron</taxon>
    </lineage>
</organism>
<dbReference type="OrthoDB" id="1744952at2759"/>
<proteinExistence type="inferred from homology"/>
<dbReference type="AlphaFoldDB" id="A0A6A4LIB3"/>
<name>A0A6A4LIB3_9ERIC</name>
<keyword evidence="9" id="KW-1185">Reference proteome</keyword>
<comment type="subcellular location">
    <subcellularLocation>
        <location evidence="1">Nucleus</location>
    </subcellularLocation>
</comment>
<evidence type="ECO:0000313" key="9">
    <source>
        <dbReference type="Proteomes" id="UP000428333"/>
    </source>
</evidence>
<keyword evidence="4" id="KW-0347">Helicase</keyword>
<gene>
    <name evidence="8" type="ORF">C3L33_09105</name>
</gene>
<accession>A0A6A4LIB3</accession>
<evidence type="ECO:0000256" key="4">
    <source>
        <dbReference type="ARBA" id="ARBA00022806"/>
    </source>
</evidence>
<comment type="caution">
    <text evidence="8">The sequence shown here is derived from an EMBL/GenBank/DDBJ whole genome shotgun (WGS) entry which is preliminary data.</text>
</comment>
<evidence type="ECO:0000256" key="6">
    <source>
        <dbReference type="SAM" id="MobiDB-lite"/>
    </source>
</evidence>
<sequence>MYAGTGLAGMRQKDLIEWYVSQLKEKNNNTSTEEAATEVSKVRGVIECLVMEGHLIVVDDGMQAASEADGDNNVRQSTSSRNDRILAVAPNKQGKTLVHKYPTSDPAESGAEPPSDNAECRAEPANRQGKKLGINDEYLQRVTKALFMRLREGKPPESLDWLAGIRERDLIEWYVIEHNKKIENPSIVEASAEASKVISIKESLVRGGLLIVVDDGTQVAAEEDGDNNARQDRILALKPNLQGNPCVLSAEYFESVGAALVMRLRQHEETVSRDGNFIAVWVLQKERKSEIWLLQEWRLEIPEATALVKDRPVEAHP</sequence>
<dbReference type="InterPro" id="IPR041024">
    <property type="entry name" value="Mcm6_C"/>
</dbReference>
<feature type="domain" description="Mcm6 C-terminal winged-helix" evidence="7">
    <location>
        <begin position="8"/>
        <end position="91"/>
    </location>
</feature>
<keyword evidence="4" id="KW-0378">Hydrolase</keyword>
<keyword evidence="3" id="KW-0235">DNA replication</keyword>
<keyword evidence="4" id="KW-0067">ATP-binding</keyword>
<evidence type="ECO:0000256" key="2">
    <source>
        <dbReference type="ARBA" id="ARBA00008010"/>
    </source>
</evidence>
<dbReference type="EMBL" id="QEFC01001219">
    <property type="protein sequence ID" value="KAE9458983.1"/>
    <property type="molecule type" value="Genomic_DNA"/>
</dbReference>
<reference evidence="8 9" key="1">
    <citation type="journal article" date="2019" name="Genome Biol. Evol.">
        <title>The Rhododendron genome and chromosomal organization provide insight into shared whole-genome duplications across the heath family (Ericaceae).</title>
        <authorList>
            <person name="Soza V.L."/>
            <person name="Lindsley D."/>
            <person name="Waalkes A."/>
            <person name="Ramage E."/>
            <person name="Patwardhan R.P."/>
            <person name="Burton J.N."/>
            <person name="Adey A."/>
            <person name="Kumar A."/>
            <person name="Qiu R."/>
            <person name="Shendure J."/>
            <person name="Hall B."/>
        </authorList>
    </citation>
    <scope>NUCLEOTIDE SEQUENCE [LARGE SCALE GENOMIC DNA]</scope>
    <source>
        <strain evidence="8">RSF 1966-606</strain>
    </source>
</reference>
<dbReference type="Gene3D" id="1.20.58.870">
    <property type="match status" value="2"/>
</dbReference>
<feature type="domain" description="Mcm6 C-terminal winged-helix" evidence="7">
    <location>
        <begin position="130"/>
        <end position="241"/>
    </location>
</feature>
<dbReference type="GO" id="GO:0006260">
    <property type="term" value="P:DNA replication"/>
    <property type="evidence" value="ECO:0007669"/>
    <property type="project" value="UniProtKB-KW"/>
</dbReference>
<comment type="similarity">
    <text evidence="2">Belongs to the MCM family.</text>
</comment>
<feature type="region of interest" description="Disordered" evidence="6">
    <location>
        <begin position="95"/>
        <end position="127"/>
    </location>
</feature>
<evidence type="ECO:0000256" key="1">
    <source>
        <dbReference type="ARBA" id="ARBA00004123"/>
    </source>
</evidence>
<evidence type="ECO:0000313" key="8">
    <source>
        <dbReference type="EMBL" id="KAE9458983.1"/>
    </source>
</evidence>
<feature type="non-terminal residue" evidence="8">
    <location>
        <position position="1"/>
    </location>
</feature>
<evidence type="ECO:0000256" key="3">
    <source>
        <dbReference type="ARBA" id="ARBA00022705"/>
    </source>
</evidence>
<evidence type="ECO:0000256" key="5">
    <source>
        <dbReference type="ARBA" id="ARBA00023242"/>
    </source>
</evidence>
<evidence type="ECO:0000259" key="7">
    <source>
        <dbReference type="Pfam" id="PF18263"/>
    </source>
</evidence>
<protein>
    <recommendedName>
        <fullName evidence="7">Mcm6 C-terminal winged-helix domain-containing protein</fullName>
    </recommendedName>
</protein>